<dbReference type="AlphaFoldDB" id="A0A4Q4SG82"/>
<organism evidence="2 3">
    <name type="scientific">Alternaria arborescens</name>
    <dbReference type="NCBI Taxonomy" id="156630"/>
    <lineage>
        <taxon>Eukaryota</taxon>
        <taxon>Fungi</taxon>
        <taxon>Dikarya</taxon>
        <taxon>Ascomycota</taxon>
        <taxon>Pezizomycotina</taxon>
        <taxon>Dothideomycetes</taxon>
        <taxon>Pleosporomycetidae</taxon>
        <taxon>Pleosporales</taxon>
        <taxon>Pleosporineae</taxon>
        <taxon>Pleosporaceae</taxon>
        <taxon>Alternaria</taxon>
        <taxon>Alternaria sect. Alternaria</taxon>
    </lineage>
</organism>
<feature type="region of interest" description="Disordered" evidence="1">
    <location>
        <begin position="1"/>
        <end position="108"/>
    </location>
</feature>
<evidence type="ECO:0000313" key="3">
    <source>
        <dbReference type="Proteomes" id="UP000293823"/>
    </source>
</evidence>
<dbReference type="EMBL" id="PEJP01000013">
    <property type="protein sequence ID" value="RYO69555.1"/>
    <property type="molecule type" value="Genomic_DNA"/>
</dbReference>
<evidence type="ECO:0000313" key="2">
    <source>
        <dbReference type="EMBL" id="RYO69555.1"/>
    </source>
</evidence>
<protein>
    <submittedName>
        <fullName evidence="2">Uncharacterized protein</fullName>
    </submittedName>
</protein>
<comment type="caution">
    <text evidence="2">The sequence shown here is derived from an EMBL/GenBank/DDBJ whole genome shotgun (WGS) entry which is preliminary data.</text>
</comment>
<reference evidence="3" key="1">
    <citation type="journal article" date="2019" name="bioRxiv">
        <title>Genomics, evolutionary history and diagnostics of the Alternaria alternata species group including apple and Asian pear pathotypes.</title>
        <authorList>
            <person name="Armitage A.D."/>
            <person name="Cockerton H.M."/>
            <person name="Sreenivasaprasad S."/>
            <person name="Woodhall J.W."/>
            <person name="Lane C.R."/>
            <person name="Harrison R.J."/>
            <person name="Clarkson J.P."/>
        </authorList>
    </citation>
    <scope>NUCLEOTIDE SEQUENCE [LARGE SCALE GENOMIC DNA]</scope>
    <source>
        <strain evidence="3">RGR 97.0016</strain>
    </source>
</reference>
<keyword evidence="3" id="KW-1185">Reference proteome</keyword>
<feature type="compositionally biased region" description="Basic and acidic residues" evidence="1">
    <location>
        <begin position="23"/>
        <end position="34"/>
    </location>
</feature>
<name>A0A4Q4SG82_9PLEO</name>
<proteinExistence type="predicted"/>
<gene>
    <name evidence="2" type="ORF">AA0113_g4054</name>
</gene>
<evidence type="ECO:0000256" key="1">
    <source>
        <dbReference type="SAM" id="MobiDB-lite"/>
    </source>
</evidence>
<accession>A0A4Q4SG82</accession>
<dbReference type="Proteomes" id="UP000293823">
    <property type="component" value="Unassembled WGS sequence"/>
</dbReference>
<sequence>MNTSTKGSQRGAPFRARRQAARKGADSTRGREHLPSASGATSSLKSRRRSSTTAELPTNEQDVRGSDPDFEGEGEEQSSNSTANTLVEVHQTRPRGPSDRQGRINYST</sequence>